<protein>
    <recommendedName>
        <fullName evidence="13">AraC family transcriptional regulator</fullName>
    </recommendedName>
</protein>
<dbReference type="InterPro" id="IPR051552">
    <property type="entry name" value="HptR"/>
</dbReference>
<dbReference type="EMBL" id="JNVM01000005">
    <property type="protein sequence ID" value="KEQ26776.1"/>
    <property type="molecule type" value="Genomic_DNA"/>
</dbReference>
<evidence type="ECO:0008006" key="13">
    <source>
        <dbReference type="Google" id="ProtNLM"/>
    </source>
</evidence>
<evidence type="ECO:0000256" key="1">
    <source>
        <dbReference type="ARBA" id="ARBA00004496"/>
    </source>
</evidence>
<evidence type="ECO:0000256" key="8">
    <source>
        <dbReference type="PROSITE-ProRule" id="PRU00169"/>
    </source>
</evidence>
<dbReference type="Pfam" id="PF12833">
    <property type="entry name" value="HTH_18"/>
    <property type="match status" value="1"/>
</dbReference>
<dbReference type="InterPro" id="IPR020449">
    <property type="entry name" value="Tscrpt_reg_AraC-type_HTH"/>
</dbReference>
<sequence>MYKVLIVEDEWLVREGLKHTIDWEDVGCRIMGEASDGETALRLMEEETPDIVLTDIRMPEMDGIQLATEIASRYPGMKVVFLTGFDEFAYAQQAIKLGAADYVLKPTNPDELTQLMGRMAAKLDEERQQRTERERMEHKLAFGQPLIVEKMLYDLMLDHAGAMEQELFLEYAAEQGEVLDAFRVALLYAEPSPGESAPPGELYRSIAAWSSGLSSYPLVRMNDAKYALLLDREAERGELHRLLNVVRLSASQGSQRQLVLGVSGRHNRLDQVPAAFQQATHALVTSFFWGGERIAWFEDTERLAAEVPALPGLLEELIEAVKWGTEASIRAKSQACFTWIVQQHPTNELEARKAFFGWVVSLYTMLLHEDELRLIVQDSALLLTSLDRTVRLEDGLERLNGMLLSWSVRYQEQTKLQSRSGFEEIEDYIGRHYAEDITLQSIAERCNMSESYFSRLFKKQVGTSFVDYLTALRMRRAKELLTNPRLKIYEVGLQAGYQDSRYFSQIFRKYTGETPTEFRKRLGIPNVPI</sequence>
<dbReference type="PRINTS" id="PR00032">
    <property type="entry name" value="HTHARAC"/>
</dbReference>
<reference evidence="11 12" key="1">
    <citation type="submission" date="2014-06" db="EMBL/GenBank/DDBJ databases">
        <title>Draft genome sequence of Paenibacillus sp. MSt1.</title>
        <authorList>
            <person name="Aw Y.K."/>
            <person name="Ong K.S."/>
            <person name="Gan H.M."/>
            <person name="Lee S.M."/>
        </authorList>
    </citation>
    <scope>NUCLEOTIDE SEQUENCE [LARGE SCALE GENOMIC DNA]</scope>
    <source>
        <strain evidence="11 12">MSt1</strain>
    </source>
</reference>
<evidence type="ECO:0000256" key="5">
    <source>
        <dbReference type="ARBA" id="ARBA00023015"/>
    </source>
</evidence>
<evidence type="ECO:0000256" key="4">
    <source>
        <dbReference type="ARBA" id="ARBA00023012"/>
    </source>
</evidence>
<keyword evidence="5" id="KW-0805">Transcription regulation</keyword>
<dbReference type="GO" id="GO:0005737">
    <property type="term" value="C:cytoplasm"/>
    <property type="evidence" value="ECO:0007669"/>
    <property type="project" value="UniProtKB-SubCell"/>
</dbReference>
<comment type="caution">
    <text evidence="11">The sequence shown here is derived from an EMBL/GenBank/DDBJ whole genome shotgun (WGS) entry which is preliminary data.</text>
</comment>
<feature type="domain" description="HTH araC/xylS-type" evidence="9">
    <location>
        <begin position="423"/>
        <end position="521"/>
    </location>
</feature>
<dbReference type="SMART" id="SM00342">
    <property type="entry name" value="HTH_ARAC"/>
    <property type="match status" value="1"/>
</dbReference>
<keyword evidence="6" id="KW-0238">DNA-binding</keyword>
<dbReference type="PROSITE" id="PS00041">
    <property type="entry name" value="HTH_ARAC_FAMILY_1"/>
    <property type="match status" value="1"/>
</dbReference>
<dbReference type="PROSITE" id="PS01124">
    <property type="entry name" value="HTH_ARAC_FAMILY_2"/>
    <property type="match status" value="1"/>
</dbReference>
<dbReference type="SMART" id="SM00448">
    <property type="entry name" value="REC"/>
    <property type="match status" value="1"/>
</dbReference>
<feature type="modified residue" description="4-aspartylphosphate" evidence="8">
    <location>
        <position position="55"/>
    </location>
</feature>
<evidence type="ECO:0000259" key="10">
    <source>
        <dbReference type="PROSITE" id="PS50110"/>
    </source>
</evidence>
<dbReference type="InterPro" id="IPR011006">
    <property type="entry name" value="CheY-like_superfamily"/>
</dbReference>
<dbReference type="GO" id="GO:0000160">
    <property type="term" value="P:phosphorelay signal transduction system"/>
    <property type="evidence" value="ECO:0007669"/>
    <property type="project" value="UniProtKB-KW"/>
</dbReference>
<dbReference type="InterPro" id="IPR009057">
    <property type="entry name" value="Homeodomain-like_sf"/>
</dbReference>
<dbReference type="SUPFAM" id="SSF52172">
    <property type="entry name" value="CheY-like"/>
    <property type="match status" value="1"/>
</dbReference>
<feature type="domain" description="Response regulatory" evidence="10">
    <location>
        <begin position="3"/>
        <end position="120"/>
    </location>
</feature>
<dbReference type="OrthoDB" id="342399at2"/>
<dbReference type="PROSITE" id="PS50110">
    <property type="entry name" value="RESPONSE_REGULATORY"/>
    <property type="match status" value="1"/>
</dbReference>
<evidence type="ECO:0000259" key="9">
    <source>
        <dbReference type="PROSITE" id="PS01124"/>
    </source>
</evidence>
<dbReference type="GO" id="GO:0043565">
    <property type="term" value="F:sequence-specific DNA binding"/>
    <property type="evidence" value="ECO:0007669"/>
    <property type="project" value="InterPro"/>
</dbReference>
<evidence type="ECO:0000313" key="11">
    <source>
        <dbReference type="EMBL" id="KEQ26776.1"/>
    </source>
</evidence>
<dbReference type="Gene3D" id="3.40.50.2300">
    <property type="match status" value="1"/>
</dbReference>
<dbReference type="AlphaFoldDB" id="A0A081P7V3"/>
<dbReference type="SUPFAM" id="SSF46689">
    <property type="entry name" value="Homeodomain-like"/>
    <property type="match status" value="2"/>
</dbReference>
<dbReference type="PANTHER" id="PTHR42713">
    <property type="entry name" value="HISTIDINE KINASE-RELATED"/>
    <property type="match status" value="1"/>
</dbReference>
<dbReference type="GO" id="GO:0003700">
    <property type="term" value="F:DNA-binding transcription factor activity"/>
    <property type="evidence" value="ECO:0007669"/>
    <property type="project" value="InterPro"/>
</dbReference>
<evidence type="ECO:0000256" key="3">
    <source>
        <dbReference type="ARBA" id="ARBA00022553"/>
    </source>
</evidence>
<dbReference type="eggNOG" id="COG4753">
    <property type="taxonomic scope" value="Bacteria"/>
</dbReference>
<keyword evidence="7" id="KW-0804">Transcription</keyword>
<evidence type="ECO:0000256" key="7">
    <source>
        <dbReference type="ARBA" id="ARBA00023163"/>
    </source>
</evidence>
<name>A0A081P7V3_9BACL</name>
<gene>
    <name evidence="11" type="ORF">ET33_28855</name>
</gene>
<dbReference type="Gene3D" id="1.10.10.60">
    <property type="entry name" value="Homeodomain-like"/>
    <property type="match status" value="2"/>
</dbReference>
<evidence type="ECO:0000313" key="12">
    <source>
        <dbReference type="Proteomes" id="UP000028123"/>
    </source>
</evidence>
<comment type="subcellular location">
    <subcellularLocation>
        <location evidence="1">Cytoplasm</location>
    </subcellularLocation>
</comment>
<dbReference type="InterPro" id="IPR041522">
    <property type="entry name" value="CdaR_GGDEF"/>
</dbReference>
<keyword evidence="4" id="KW-0902">Two-component regulatory system</keyword>
<dbReference type="InterPro" id="IPR018062">
    <property type="entry name" value="HTH_AraC-typ_CS"/>
</dbReference>
<dbReference type="InterPro" id="IPR001789">
    <property type="entry name" value="Sig_transdc_resp-reg_receiver"/>
</dbReference>
<dbReference type="PANTHER" id="PTHR42713:SF3">
    <property type="entry name" value="TRANSCRIPTIONAL REGULATORY PROTEIN HPTR"/>
    <property type="match status" value="1"/>
</dbReference>
<dbReference type="Proteomes" id="UP000028123">
    <property type="component" value="Unassembled WGS sequence"/>
</dbReference>
<dbReference type="Pfam" id="PF00072">
    <property type="entry name" value="Response_reg"/>
    <property type="match status" value="1"/>
</dbReference>
<evidence type="ECO:0000256" key="2">
    <source>
        <dbReference type="ARBA" id="ARBA00022490"/>
    </source>
</evidence>
<dbReference type="Pfam" id="PF17853">
    <property type="entry name" value="GGDEF_2"/>
    <property type="match status" value="1"/>
</dbReference>
<dbReference type="RefSeq" id="WP_036677902.1">
    <property type="nucleotide sequence ID" value="NZ_JNVM01000005.1"/>
</dbReference>
<organism evidence="11 12">
    <name type="scientific">Paenibacillus tyrfis</name>
    <dbReference type="NCBI Taxonomy" id="1501230"/>
    <lineage>
        <taxon>Bacteria</taxon>
        <taxon>Bacillati</taxon>
        <taxon>Bacillota</taxon>
        <taxon>Bacilli</taxon>
        <taxon>Bacillales</taxon>
        <taxon>Paenibacillaceae</taxon>
        <taxon>Paenibacillus</taxon>
    </lineage>
</organism>
<dbReference type="CDD" id="cd17536">
    <property type="entry name" value="REC_YesN-like"/>
    <property type="match status" value="1"/>
</dbReference>
<keyword evidence="12" id="KW-1185">Reference proteome</keyword>
<evidence type="ECO:0000256" key="6">
    <source>
        <dbReference type="ARBA" id="ARBA00023125"/>
    </source>
</evidence>
<keyword evidence="3 8" id="KW-0597">Phosphoprotein</keyword>
<proteinExistence type="predicted"/>
<dbReference type="InterPro" id="IPR018060">
    <property type="entry name" value="HTH_AraC"/>
</dbReference>
<accession>A0A081P7V3</accession>
<dbReference type="eggNOG" id="COG2207">
    <property type="taxonomic scope" value="Bacteria"/>
</dbReference>
<keyword evidence="2" id="KW-0963">Cytoplasm</keyword>